<feature type="transmembrane region" description="Helical" evidence="6">
    <location>
        <begin position="129"/>
        <end position="151"/>
    </location>
</feature>
<proteinExistence type="inferred from homology"/>
<organism evidence="7 8">
    <name type="scientific">Flaviflagellibacter deserti</name>
    <dbReference type="NCBI Taxonomy" id="2267266"/>
    <lineage>
        <taxon>Bacteria</taxon>
        <taxon>Pseudomonadati</taxon>
        <taxon>Pseudomonadota</taxon>
        <taxon>Alphaproteobacteria</taxon>
        <taxon>Hyphomicrobiales</taxon>
        <taxon>Flaviflagellibacter</taxon>
    </lineage>
</organism>
<evidence type="ECO:0000313" key="8">
    <source>
        <dbReference type="Proteomes" id="UP001595796"/>
    </source>
</evidence>
<comment type="caution">
    <text evidence="7">The sequence shown here is derived from an EMBL/GenBank/DDBJ whole genome shotgun (WGS) entry which is preliminary data.</text>
</comment>
<feature type="transmembrane region" description="Helical" evidence="6">
    <location>
        <begin position="214"/>
        <end position="232"/>
    </location>
</feature>
<evidence type="ECO:0000256" key="4">
    <source>
        <dbReference type="ARBA" id="ARBA00022989"/>
    </source>
</evidence>
<evidence type="ECO:0000256" key="6">
    <source>
        <dbReference type="SAM" id="Phobius"/>
    </source>
</evidence>
<comment type="subcellular location">
    <subcellularLocation>
        <location evidence="1">Membrane</location>
        <topology evidence="1">Multi-pass membrane protein</topology>
    </subcellularLocation>
</comment>
<evidence type="ECO:0000256" key="3">
    <source>
        <dbReference type="ARBA" id="ARBA00022692"/>
    </source>
</evidence>
<reference evidence="8" key="1">
    <citation type="journal article" date="2019" name="Int. J. Syst. Evol. Microbiol.">
        <title>The Global Catalogue of Microorganisms (GCM) 10K type strain sequencing project: providing services to taxonomists for standard genome sequencing and annotation.</title>
        <authorList>
            <consortium name="The Broad Institute Genomics Platform"/>
            <consortium name="The Broad Institute Genome Sequencing Center for Infectious Disease"/>
            <person name="Wu L."/>
            <person name="Ma J."/>
        </authorList>
    </citation>
    <scope>NUCLEOTIDE SEQUENCE [LARGE SCALE GENOMIC DNA]</scope>
    <source>
        <strain evidence="8">CGMCC 1.16444</strain>
    </source>
</reference>
<dbReference type="InterPro" id="IPR005496">
    <property type="entry name" value="Integral_membrane_TerC"/>
</dbReference>
<comment type="similarity">
    <text evidence="2">Belongs to the TerC family.</text>
</comment>
<protein>
    <submittedName>
        <fullName evidence="7">TerC family protein</fullName>
    </submittedName>
</protein>
<evidence type="ECO:0000256" key="1">
    <source>
        <dbReference type="ARBA" id="ARBA00004141"/>
    </source>
</evidence>
<keyword evidence="4 6" id="KW-1133">Transmembrane helix</keyword>
<keyword evidence="5 6" id="KW-0472">Membrane</keyword>
<feature type="transmembrane region" description="Helical" evidence="6">
    <location>
        <begin position="89"/>
        <end position="108"/>
    </location>
</feature>
<feature type="transmembrane region" description="Helical" evidence="6">
    <location>
        <begin position="47"/>
        <end position="69"/>
    </location>
</feature>
<sequence length="246" mass="26703">MFDLLMSPEAWAALVTLTAMEIVLGIDNIVFLGVLTSRLPAAKAKRARQIGLALALIFRIVLLSALAWLMKSTEPLFELFGQGFSLRDIILVAGGGFLLVKSTLEIHGGIEGMDEEQHGKVSEAAFGMLILQIVAIDAVFSIDSIITAIGMAQHIEIMIAAVVIAIALMYFAAGPVTDFISKHPTTRMLALSFLMLIGVALVVDGFGIYVPRGYIYSAMAFSALVEMLNVIARGRRERRRKPKPAR</sequence>
<dbReference type="PANTHER" id="PTHR30238:SF4">
    <property type="entry name" value="SLL1022 PROTEIN"/>
    <property type="match status" value="1"/>
</dbReference>
<evidence type="ECO:0000256" key="5">
    <source>
        <dbReference type="ARBA" id="ARBA00023136"/>
    </source>
</evidence>
<dbReference type="EMBL" id="JBHSJF010000006">
    <property type="protein sequence ID" value="MFC5068749.1"/>
    <property type="molecule type" value="Genomic_DNA"/>
</dbReference>
<evidence type="ECO:0000256" key="2">
    <source>
        <dbReference type="ARBA" id="ARBA00007511"/>
    </source>
</evidence>
<keyword evidence="8" id="KW-1185">Reference proteome</keyword>
<name>A0ABV9Z2F9_9HYPH</name>
<gene>
    <name evidence="7" type="ORF">ACFPFW_12090</name>
</gene>
<feature type="transmembrane region" description="Helical" evidence="6">
    <location>
        <begin position="12"/>
        <end position="35"/>
    </location>
</feature>
<dbReference type="PANTHER" id="PTHR30238">
    <property type="entry name" value="MEMBRANE BOUND PREDICTED REDOX MODULATOR"/>
    <property type="match status" value="1"/>
</dbReference>
<keyword evidence="3 6" id="KW-0812">Transmembrane</keyword>
<dbReference type="Pfam" id="PF03741">
    <property type="entry name" value="TerC"/>
    <property type="match status" value="1"/>
</dbReference>
<dbReference type="Proteomes" id="UP001595796">
    <property type="component" value="Unassembled WGS sequence"/>
</dbReference>
<evidence type="ECO:0000313" key="7">
    <source>
        <dbReference type="EMBL" id="MFC5068749.1"/>
    </source>
</evidence>
<feature type="transmembrane region" description="Helical" evidence="6">
    <location>
        <begin position="157"/>
        <end position="176"/>
    </location>
</feature>
<feature type="transmembrane region" description="Helical" evidence="6">
    <location>
        <begin position="188"/>
        <end position="208"/>
    </location>
</feature>
<dbReference type="RefSeq" id="WP_114956061.1">
    <property type="nucleotide sequence ID" value="NZ_JBHSJF010000006.1"/>
</dbReference>
<accession>A0ABV9Z2F9</accession>